<evidence type="ECO:0000256" key="2">
    <source>
        <dbReference type="ARBA" id="ARBA00022737"/>
    </source>
</evidence>
<dbReference type="InterPro" id="IPR032675">
    <property type="entry name" value="LRR_dom_sf"/>
</dbReference>
<dbReference type="InterPro" id="IPR011713">
    <property type="entry name" value="Leu-rich_rpt_3"/>
</dbReference>
<comment type="caution">
    <text evidence="3">The sequence shown here is derived from an EMBL/GenBank/DDBJ whole genome shotgun (WGS) entry which is preliminary data.</text>
</comment>
<dbReference type="SUPFAM" id="SSF52058">
    <property type="entry name" value="L domain-like"/>
    <property type="match status" value="1"/>
</dbReference>
<gene>
    <name evidence="3" type="ORF">DY000_02003691</name>
</gene>
<dbReference type="EMBL" id="QGKV02000832">
    <property type="protein sequence ID" value="KAF3548546.1"/>
    <property type="molecule type" value="Genomic_DNA"/>
</dbReference>
<evidence type="ECO:0000256" key="1">
    <source>
        <dbReference type="ARBA" id="ARBA00022614"/>
    </source>
</evidence>
<dbReference type="Pfam" id="PF07725">
    <property type="entry name" value="LRR_3"/>
    <property type="match status" value="1"/>
</dbReference>
<dbReference type="InterPro" id="IPR044974">
    <property type="entry name" value="Disease_R_plants"/>
</dbReference>
<name>A0ABQ7CA14_BRACR</name>
<protein>
    <recommendedName>
        <fullName evidence="5">FBD domain-containing protein</fullName>
    </recommendedName>
</protein>
<evidence type="ECO:0008006" key="5">
    <source>
        <dbReference type="Google" id="ProtNLM"/>
    </source>
</evidence>
<evidence type="ECO:0000313" key="4">
    <source>
        <dbReference type="Proteomes" id="UP000266723"/>
    </source>
</evidence>
<keyword evidence="4" id="KW-1185">Reference proteome</keyword>
<keyword evidence="2" id="KW-0677">Repeat</keyword>
<dbReference type="Proteomes" id="UP000266723">
    <property type="component" value="Unassembled WGS sequence"/>
</dbReference>
<accession>A0ABQ7CA14</accession>
<reference evidence="3 4" key="1">
    <citation type="journal article" date="2020" name="BMC Genomics">
        <title>Intraspecific diversification of the crop wild relative Brassica cretica Lam. using demographic model selection.</title>
        <authorList>
            <person name="Kioukis A."/>
            <person name="Michalopoulou V.A."/>
            <person name="Briers L."/>
            <person name="Pirintsos S."/>
            <person name="Studholme D.J."/>
            <person name="Pavlidis P."/>
            <person name="Sarris P.F."/>
        </authorList>
    </citation>
    <scope>NUCLEOTIDE SEQUENCE [LARGE SCALE GENOMIC DNA]</scope>
    <source>
        <strain evidence="4">cv. PFS-1207/04</strain>
    </source>
</reference>
<proteinExistence type="predicted"/>
<dbReference type="Gene3D" id="3.80.10.10">
    <property type="entry name" value="Ribonuclease Inhibitor"/>
    <property type="match status" value="1"/>
</dbReference>
<sequence>MRNLRFLEIHSQTRYEIGKEEVTIHLPENFDYLPPKLKILDWYEYPMRCLPSKFRPEKLVKLKMVNSKLEKLWEGIVFGEASFLYYENLNSFTMHSLKKLSERVQGRRVAEYDFVYLVQLLTLLTPIMSPSLRLFPPESTFQSLDLLDLSGCSRLKTFPDISTHIKYLDLSETGIEEVPCWIEKFSRLNSLQMKGCNNLEYVNKCLHISLTVLLEPPPLSPFLYFTALSRNHSSDSELALCLIRTMSHIAIVPLDSKAVFGTALIPIIRHKTSAQSRMII</sequence>
<dbReference type="PANTHER" id="PTHR11017:SF569">
    <property type="entry name" value="DISEASE RESISTANCE PROTEIN"/>
    <property type="match status" value="1"/>
</dbReference>
<dbReference type="PANTHER" id="PTHR11017">
    <property type="entry name" value="LEUCINE-RICH REPEAT-CONTAINING PROTEIN"/>
    <property type="match status" value="1"/>
</dbReference>
<keyword evidence="1" id="KW-0433">Leucine-rich repeat</keyword>
<evidence type="ECO:0000313" key="3">
    <source>
        <dbReference type="EMBL" id="KAF3548546.1"/>
    </source>
</evidence>
<organism evidence="3 4">
    <name type="scientific">Brassica cretica</name>
    <name type="common">Mustard</name>
    <dbReference type="NCBI Taxonomy" id="69181"/>
    <lineage>
        <taxon>Eukaryota</taxon>
        <taxon>Viridiplantae</taxon>
        <taxon>Streptophyta</taxon>
        <taxon>Embryophyta</taxon>
        <taxon>Tracheophyta</taxon>
        <taxon>Spermatophyta</taxon>
        <taxon>Magnoliopsida</taxon>
        <taxon>eudicotyledons</taxon>
        <taxon>Gunneridae</taxon>
        <taxon>Pentapetalae</taxon>
        <taxon>rosids</taxon>
        <taxon>malvids</taxon>
        <taxon>Brassicales</taxon>
        <taxon>Brassicaceae</taxon>
        <taxon>Brassiceae</taxon>
        <taxon>Brassica</taxon>
    </lineage>
</organism>